<dbReference type="Pfam" id="PF13365">
    <property type="entry name" value="Trypsin_2"/>
    <property type="match status" value="1"/>
</dbReference>
<evidence type="ECO:0000256" key="1">
    <source>
        <dbReference type="SAM" id="SignalP"/>
    </source>
</evidence>
<accession>A0A1M6SUR5</accession>
<reference evidence="3" key="1">
    <citation type="submission" date="2016-11" db="EMBL/GenBank/DDBJ databases">
        <authorList>
            <person name="Varghese N."/>
            <person name="Submissions S."/>
        </authorList>
    </citation>
    <scope>NUCLEOTIDE SEQUENCE [LARGE SCALE GENOMIC DNA]</scope>
    <source>
        <strain evidence="3">UWOS</strain>
    </source>
</reference>
<feature type="chain" id="PRO_5009920949" evidence="1">
    <location>
        <begin position="18"/>
        <end position="220"/>
    </location>
</feature>
<keyword evidence="3" id="KW-1185">Reference proteome</keyword>
<dbReference type="EMBL" id="FRAW01000007">
    <property type="protein sequence ID" value="SHK48416.1"/>
    <property type="molecule type" value="Genomic_DNA"/>
</dbReference>
<keyword evidence="1" id="KW-0732">Signal</keyword>
<dbReference type="InterPro" id="IPR009003">
    <property type="entry name" value="Peptidase_S1_PA"/>
</dbReference>
<dbReference type="GO" id="GO:0004252">
    <property type="term" value="F:serine-type endopeptidase activity"/>
    <property type="evidence" value="ECO:0007669"/>
    <property type="project" value="InterPro"/>
</dbReference>
<dbReference type="RefSeq" id="WP_073303241.1">
    <property type="nucleotide sequence ID" value="NZ_FRAW01000007.1"/>
</dbReference>
<sequence length="220" mass="25135">MKQLIGIILLSFFVAFAADDMRNGNGFFVNSDYIITAYHVVETFEHKCYYDIKNDTCYKTHMVDYDLESDLALLKLDEVPVAMPMVCSLEHNELPNGEKLTSYGYTQPFINPNLTVVPMRIRMQYRYDGNYSYYRTSGIIEYGMSGGPNFTRDGRIGGMNKSVSLMEENTSNLVKSTEVVRMLRRNGVTEYPNTKNVKKCAISILNSVEVFKSAQLKWGK</sequence>
<organism evidence="2 3">
    <name type="scientific">Fibrobacter intestinalis</name>
    <dbReference type="NCBI Taxonomy" id="28122"/>
    <lineage>
        <taxon>Bacteria</taxon>
        <taxon>Pseudomonadati</taxon>
        <taxon>Fibrobacterota</taxon>
        <taxon>Fibrobacteria</taxon>
        <taxon>Fibrobacterales</taxon>
        <taxon>Fibrobacteraceae</taxon>
        <taxon>Fibrobacter</taxon>
    </lineage>
</organism>
<dbReference type="Gene3D" id="2.40.10.120">
    <property type="match status" value="1"/>
</dbReference>
<dbReference type="PRINTS" id="PR00834">
    <property type="entry name" value="PROTEASES2C"/>
</dbReference>
<dbReference type="AlphaFoldDB" id="A0A1M6SUR5"/>
<evidence type="ECO:0000313" key="3">
    <source>
        <dbReference type="Proteomes" id="UP000184275"/>
    </source>
</evidence>
<feature type="signal peptide" evidence="1">
    <location>
        <begin position="1"/>
        <end position="17"/>
    </location>
</feature>
<evidence type="ECO:0000313" key="2">
    <source>
        <dbReference type="EMBL" id="SHK48416.1"/>
    </source>
</evidence>
<name>A0A1M6SUR5_9BACT</name>
<dbReference type="Proteomes" id="UP000184275">
    <property type="component" value="Unassembled WGS sequence"/>
</dbReference>
<protein>
    <submittedName>
        <fullName evidence="2">Trypsin-like peptidase domain-containing protein</fullName>
    </submittedName>
</protein>
<dbReference type="SUPFAM" id="SSF50494">
    <property type="entry name" value="Trypsin-like serine proteases"/>
    <property type="match status" value="1"/>
</dbReference>
<gene>
    <name evidence="2" type="ORF">SAMN05720469_10766</name>
</gene>
<dbReference type="GO" id="GO:0006508">
    <property type="term" value="P:proteolysis"/>
    <property type="evidence" value="ECO:0007669"/>
    <property type="project" value="InterPro"/>
</dbReference>
<dbReference type="InterPro" id="IPR001940">
    <property type="entry name" value="Peptidase_S1C"/>
</dbReference>
<proteinExistence type="predicted"/>